<organism evidence="2 3">
    <name type="scientific">Myxozyma melibiosi</name>
    <dbReference type="NCBI Taxonomy" id="54550"/>
    <lineage>
        <taxon>Eukaryota</taxon>
        <taxon>Fungi</taxon>
        <taxon>Dikarya</taxon>
        <taxon>Ascomycota</taxon>
        <taxon>Saccharomycotina</taxon>
        <taxon>Lipomycetes</taxon>
        <taxon>Lipomycetales</taxon>
        <taxon>Lipomycetaceae</taxon>
        <taxon>Myxozyma</taxon>
    </lineage>
</organism>
<evidence type="ECO:0000313" key="2">
    <source>
        <dbReference type="EMBL" id="KAK7204300.1"/>
    </source>
</evidence>
<name>A0ABR1F378_9ASCO</name>
<dbReference type="EMBL" id="JBBJBU010000008">
    <property type="protein sequence ID" value="KAK7204300.1"/>
    <property type="molecule type" value="Genomic_DNA"/>
</dbReference>
<feature type="region of interest" description="Disordered" evidence="1">
    <location>
        <begin position="1"/>
        <end position="32"/>
    </location>
</feature>
<dbReference type="RefSeq" id="XP_064767333.1">
    <property type="nucleotide sequence ID" value="XM_064912956.1"/>
</dbReference>
<reference evidence="2 3" key="1">
    <citation type="submission" date="2024-03" db="EMBL/GenBank/DDBJ databases">
        <title>Genome-scale model development and genomic sequencing of the oleaginous clade Lipomyces.</title>
        <authorList>
            <consortium name="Lawrence Berkeley National Laboratory"/>
            <person name="Czajka J.J."/>
            <person name="Han Y."/>
            <person name="Kim J."/>
            <person name="Mondo S.J."/>
            <person name="Hofstad B.A."/>
            <person name="Robles A."/>
            <person name="Haridas S."/>
            <person name="Riley R."/>
            <person name="LaButti K."/>
            <person name="Pangilinan J."/>
            <person name="Andreopoulos W."/>
            <person name="Lipzen A."/>
            <person name="Yan J."/>
            <person name="Wang M."/>
            <person name="Ng V."/>
            <person name="Grigoriev I.V."/>
            <person name="Spatafora J.W."/>
            <person name="Magnuson J.K."/>
            <person name="Baker S.E."/>
            <person name="Pomraning K.R."/>
        </authorList>
    </citation>
    <scope>NUCLEOTIDE SEQUENCE [LARGE SCALE GENOMIC DNA]</scope>
    <source>
        <strain evidence="2 3">Phaff 52-87</strain>
    </source>
</reference>
<evidence type="ECO:0000256" key="1">
    <source>
        <dbReference type="SAM" id="MobiDB-lite"/>
    </source>
</evidence>
<sequence length="109" mass="12082">MSGAAAEPVKELETEKEETESVSSSSASQRRTFGSSVLQGLQLVGSVIKFSAIQLVFPFVNGMMIGFGEIFANELGIRWGFLGAHAHPMRINIRNRVEQRLLEEEKKRS</sequence>
<gene>
    <name evidence="2" type="ORF">BZA70DRAFT_280441</name>
</gene>
<dbReference type="GeneID" id="90038468"/>
<keyword evidence="3" id="KW-1185">Reference proteome</keyword>
<accession>A0ABR1F378</accession>
<proteinExistence type="predicted"/>
<comment type="caution">
    <text evidence="2">The sequence shown here is derived from an EMBL/GenBank/DDBJ whole genome shotgun (WGS) entry which is preliminary data.</text>
</comment>
<dbReference type="Pfam" id="PF08219">
    <property type="entry name" value="TOM13"/>
    <property type="match status" value="1"/>
</dbReference>
<evidence type="ECO:0000313" key="3">
    <source>
        <dbReference type="Proteomes" id="UP001498771"/>
    </source>
</evidence>
<dbReference type="Proteomes" id="UP001498771">
    <property type="component" value="Unassembled WGS sequence"/>
</dbReference>
<dbReference type="PANTHER" id="PTHR28241">
    <property type="entry name" value="MITOCHONDRIAL IMPORT PROTEIN 1"/>
    <property type="match status" value="1"/>
</dbReference>
<dbReference type="InterPro" id="IPR013262">
    <property type="entry name" value="OMP_MIM1/TOM13_mt"/>
</dbReference>
<protein>
    <submittedName>
        <fullName evidence="2">Outer membrane protein TOM13-domain-containing protein</fullName>
    </submittedName>
</protein>
<dbReference type="PANTHER" id="PTHR28241:SF1">
    <property type="entry name" value="MITOCHONDRIAL IMPORT PROTEIN 1"/>
    <property type="match status" value="1"/>
</dbReference>